<name>A0AAP2C8X3_9GAMM</name>
<keyword evidence="9" id="KW-0547">Nucleotide-binding</keyword>
<comment type="subcellular location">
    <subcellularLocation>
        <location evidence="2">Cell inner membrane</location>
        <topology evidence="2">Multi-pass membrane protein</topology>
    </subcellularLocation>
</comment>
<dbReference type="EC" id="2.7.13.3" evidence="3"/>
<keyword evidence="7" id="KW-0808">Transferase</keyword>
<feature type="transmembrane region" description="Helical" evidence="15">
    <location>
        <begin position="145"/>
        <end position="167"/>
    </location>
</feature>
<dbReference type="InterPro" id="IPR050980">
    <property type="entry name" value="2C_sensor_his_kinase"/>
</dbReference>
<gene>
    <name evidence="18" type="ORF">KB893_004885</name>
</gene>
<dbReference type="InterPro" id="IPR003660">
    <property type="entry name" value="HAMP_dom"/>
</dbReference>
<evidence type="ECO:0000256" key="3">
    <source>
        <dbReference type="ARBA" id="ARBA00012438"/>
    </source>
</evidence>
<dbReference type="PROSITE" id="PS50109">
    <property type="entry name" value="HIS_KIN"/>
    <property type="match status" value="1"/>
</dbReference>
<comment type="caution">
    <text evidence="18">The sequence shown here is derived from an EMBL/GenBank/DDBJ whole genome shotgun (WGS) entry which is preliminary data.</text>
</comment>
<feature type="domain" description="HAMP" evidence="17">
    <location>
        <begin position="168"/>
        <end position="220"/>
    </location>
</feature>
<evidence type="ECO:0000256" key="14">
    <source>
        <dbReference type="ARBA" id="ARBA00023136"/>
    </source>
</evidence>
<comment type="catalytic activity">
    <reaction evidence="1">
        <text>ATP + protein L-histidine = ADP + protein N-phospho-L-histidine.</text>
        <dbReference type="EC" id="2.7.13.3"/>
    </reaction>
</comment>
<keyword evidence="4" id="KW-1003">Cell membrane</keyword>
<dbReference type="GO" id="GO:0005524">
    <property type="term" value="F:ATP binding"/>
    <property type="evidence" value="ECO:0007669"/>
    <property type="project" value="UniProtKB-KW"/>
</dbReference>
<sequence>MPPRSVFGQLAWVILLVLAGAALLGMLLVRELAVRPGAEQALRVLDQHGAALSALVAGAERDAAAARLRHLGFVVRTQAPPAAARPPRAGRPAARALLARAPEVLDPGRALVAGEVDGEPGLWLRLDAPGLWVAVPSTAGRRLPLGIPVLLMLGCALLVWLVAGWYAGRLVRSLRRLAMAAPGIARGETLAPLPADAPHELHRLADALAAASTDVRVAASERALMLAGISHDLRTPLTRMQFAIALMPDTDRGLSEGVQRDVAEMDAILAQFIAYARDGRDEASEPLDLAAVCRGATDAARGAWALELPPAAPLRGKPMALTRAVENLVVNAERHGRAPFALRLRPAGHGWRLEVADGGAGLDAETFARLLQPFARGEGGGSGLGLAIVERVARLHGGSLEAVREAGGFAMVLRLRDA</sequence>
<dbReference type="Pfam" id="PF02518">
    <property type="entry name" value="HATPase_c"/>
    <property type="match status" value="1"/>
</dbReference>
<dbReference type="SUPFAM" id="SSF55874">
    <property type="entry name" value="ATPase domain of HSP90 chaperone/DNA topoisomerase II/histidine kinase"/>
    <property type="match status" value="1"/>
</dbReference>
<dbReference type="CDD" id="cd00082">
    <property type="entry name" value="HisKA"/>
    <property type="match status" value="1"/>
</dbReference>
<dbReference type="SUPFAM" id="SSF47384">
    <property type="entry name" value="Homodimeric domain of signal transducing histidine kinase"/>
    <property type="match status" value="1"/>
</dbReference>
<dbReference type="Proteomes" id="UP000675747">
    <property type="component" value="Unassembled WGS sequence"/>
</dbReference>
<dbReference type="InterPro" id="IPR036097">
    <property type="entry name" value="HisK_dim/P_sf"/>
</dbReference>
<keyword evidence="11" id="KW-0067">ATP-binding</keyword>
<evidence type="ECO:0000256" key="4">
    <source>
        <dbReference type="ARBA" id="ARBA00022475"/>
    </source>
</evidence>
<evidence type="ECO:0000256" key="15">
    <source>
        <dbReference type="SAM" id="Phobius"/>
    </source>
</evidence>
<dbReference type="SMART" id="SM00387">
    <property type="entry name" value="HATPase_c"/>
    <property type="match status" value="1"/>
</dbReference>
<keyword evidence="12 15" id="KW-1133">Transmembrane helix</keyword>
<dbReference type="AlphaFoldDB" id="A0AAP2C8X3"/>
<dbReference type="InterPro" id="IPR003661">
    <property type="entry name" value="HisK_dim/P_dom"/>
</dbReference>
<dbReference type="InterPro" id="IPR004358">
    <property type="entry name" value="Sig_transdc_His_kin-like_C"/>
</dbReference>
<evidence type="ECO:0000256" key="12">
    <source>
        <dbReference type="ARBA" id="ARBA00022989"/>
    </source>
</evidence>
<dbReference type="PROSITE" id="PS50885">
    <property type="entry name" value="HAMP"/>
    <property type="match status" value="1"/>
</dbReference>
<dbReference type="GO" id="GO:0005886">
    <property type="term" value="C:plasma membrane"/>
    <property type="evidence" value="ECO:0007669"/>
    <property type="project" value="UniProtKB-SubCell"/>
</dbReference>
<evidence type="ECO:0000256" key="11">
    <source>
        <dbReference type="ARBA" id="ARBA00022840"/>
    </source>
</evidence>
<accession>A0AAP2C8X3</accession>
<evidence type="ECO:0000256" key="8">
    <source>
        <dbReference type="ARBA" id="ARBA00022692"/>
    </source>
</evidence>
<keyword evidence="13" id="KW-0902">Two-component regulatory system</keyword>
<dbReference type="SMART" id="SM00388">
    <property type="entry name" value="HisKA"/>
    <property type="match status" value="1"/>
</dbReference>
<dbReference type="EMBL" id="JAGQFT020000003">
    <property type="protein sequence ID" value="MBS7456473.1"/>
    <property type="molecule type" value="Genomic_DNA"/>
</dbReference>
<feature type="domain" description="Histidine kinase" evidence="16">
    <location>
        <begin position="228"/>
        <end position="418"/>
    </location>
</feature>
<protein>
    <recommendedName>
        <fullName evidence="3">histidine kinase</fullName>
        <ecNumber evidence="3">2.7.13.3</ecNumber>
    </recommendedName>
</protein>
<reference evidence="18 19" key="1">
    <citation type="journal article" date="2021" name="Microbiol. Resour. Announc.">
        <title>Draft Genome Sequence of Coralloluteibacterium stylophorae LMG 29479T.</title>
        <authorList>
            <person name="Karlyshev A.V."/>
            <person name="Kudryashova E.B."/>
            <person name="Ariskina E.V."/>
            <person name="Conroy A.P."/>
            <person name="Abidueva E.Y."/>
        </authorList>
    </citation>
    <scope>NUCLEOTIDE SEQUENCE [LARGE SCALE GENOMIC DNA]</scope>
    <source>
        <strain evidence="18 19">LMG 29479</strain>
    </source>
</reference>
<keyword evidence="8 15" id="KW-0812">Transmembrane</keyword>
<dbReference type="InterPro" id="IPR003594">
    <property type="entry name" value="HATPase_dom"/>
</dbReference>
<keyword evidence="19" id="KW-1185">Reference proteome</keyword>
<organism evidence="18 19">
    <name type="scientific">Coralloluteibacterium stylophorae</name>
    <dbReference type="NCBI Taxonomy" id="1776034"/>
    <lineage>
        <taxon>Bacteria</taxon>
        <taxon>Pseudomonadati</taxon>
        <taxon>Pseudomonadota</taxon>
        <taxon>Gammaproteobacteria</taxon>
        <taxon>Lysobacterales</taxon>
        <taxon>Lysobacteraceae</taxon>
        <taxon>Coralloluteibacterium</taxon>
    </lineage>
</organism>
<evidence type="ECO:0000313" key="19">
    <source>
        <dbReference type="Proteomes" id="UP000675747"/>
    </source>
</evidence>
<dbReference type="Gene3D" id="1.10.287.130">
    <property type="match status" value="1"/>
</dbReference>
<dbReference type="InterPro" id="IPR036890">
    <property type="entry name" value="HATPase_C_sf"/>
</dbReference>
<evidence type="ECO:0000256" key="6">
    <source>
        <dbReference type="ARBA" id="ARBA00022553"/>
    </source>
</evidence>
<evidence type="ECO:0000259" key="17">
    <source>
        <dbReference type="PROSITE" id="PS50885"/>
    </source>
</evidence>
<keyword evidence="6" id="KW-0597">Phosphoprotein</keyword>
<evidence type="ECO:0000259" key="16">
    <source>
        <dbReference type="PROSITE" id="PS50109"/>
    </source>
</evidence>
<evidence type="ECO:0000313" key="18">
    <source>
        <dbReference type="EMBL" id="MBS7456473.1"/>
    </source>
</evidence>
<evidence type="ECO:0000256" key="5">
    <source>
        <dbReference type="ARBA" id="ARBA00022519"/>
    </source>
</evidence>
<dbReference type="RefSeq" id="WP_213173498.1">
    <property type="nucleotide sequence ID" value="NZ_JAGQFT020000003.1"/>
</dbReference>
<evidence type="ECO:0000256" key="7">
    <source>
        <dbReference type="ARBA" id="ARBA00022679"/>
    </source>
</evidence>
<dbReference type="InterPro" id="IPR005467">
    <property type="entry name" value="His_kinase_dom"/>
</dbReference>
<dbReference type="PANTHER" id="PTHR44936">
    <property type="entry name" value="SENSOR PROTEIN CREC"/>
    <property type="match status" value="1"/>
</dbReference>
<evidence type="ECO:0000256" key="1">
    <source>
        <dbReference type="ARBA" id="ARBA00000085"/>
    </source>
</evidence>
<proteinExistence type="predicted"/>
<evidence type="ECO:0000256" key="13">
    <source>
        <dbReference type="ARBA" id="ARBA00023012"/>
    </source>
</evidence>
<dbReference type="PRINTS" id="PR00344">
    <property type="entry name" value="BCTRLSENSOR"/>
</dbReference>
<feature type="transmembrane region" description="Helical" evidence="15">
    <location>
        <begin position="6"/>
        <end position="29"/>
    </location>
</feature>
<evidence type="ECO:0000256" key="2">
    <source>
        <dbReference type="ARBA" id="ARBA00004429"/>
    </source>
</evidence>
<dbReference type="PANTHER" id="PTHR44936:SF5">
    <property type="entry name" value="SENSOR HISTIDINE KINASE ENVZ"/>
    <property type="match status" value="1"/>
</dbReference>
<keyword evidence="14 15" id="KW-0472">Membrane</keyword>
<evidence type="ECO:0000256" key="10">
    <source>
        <dbReference type="ARBA" id="ARBA00022777"/>
    </source>
</evidence>
<evidence type="ECO:0000256" key="9">
    <source>
        <dbReference type="ARBA" id="ARBA00022741"/>
    </source>
</evidence>
<dbReference type="Gene3D" id="3.30.565.10">
    <property type="entry name" value="Histidine kinase-like ATPase, C-terminal domain"/>
    <property type="match status" value="1"/>
</dbReference>
<keyword evidence="10" id="KW-0418">Kinase</keyword>
<dbReference type="Pfam" id="PF00512">
    <property type="entry name" value="HisKA"/>
    <property type="match status" value="1"/>
</dbReference>
<dbReference type="GO" id="GO:0000155">
    <property type="term" value="F:phosphorelay sensor kinase activity"/>
    <property type="evidence" value="ECO:0007669"/>
    <property type="project" value="InterPro"/>
</dbReference>
<keyword evidence="5" id="KW-0997">Cell inner membrane</keyword>